<accession>A0A2J6QZI6</accession>
<dbReference type="InterPro" id="IPR036864">
    <property type="entry name" value="Zn2-C6_fun-type_DNA-bd_sf"/>
</dbReference>
<evidence type="ECO:0000256" key="1">
    <source>
        <dbReference type="ARBA" id="ARBA00023242"/>
    </source>
</evidence>
<dbReference type="Gene3D" id="4.10.240.10">
    <property type="entry name" value="Zn(2)-C6 fungal-type DNA-binding domain"/>
    <property type="match status" value="1"/>
</dbReference>
<protein>
    <recommendedName>
        <fullName evidence="3">Zn(2)-C6 fungal-type domain-containing protein</fullName>
    </recommendedName>
</protein>
<evidence type="ECO:0000256" key="2">
    <source>
        <dbReference type="SAM" id="MobiDB-lite"/>
    </source>
</evidence>
<evidence type="ECO:0000259" key="3">
    <source>
        <dbReference type="PROSITE" id="PS50048"/>
    </source>
</evidence>
<dbReference type="Proteomes" id="UP000235786">
    <property type="component" value="Unassembled WGS sequence"/>
</dbReference>
<keyword evidence="1" id="KW-0539">Nucleus</keyword>
<dbReference type="CDD" id="cd00067">
    <property type="entry name" value="GAL4"/>
    <property type="match status" value="1"/>
</dbReference>
<dbReference type="SMART" id="SM00066">
    <property type="entry name" value="GAL4"/>
    <property type="match status" value="1"/>
</dbReference>
<dbReference type="PROSITE" id="PS00463">
    <property type="entry name" value="ZN2_CY6_FUNGAL_1"/>
    <property type="match status" value="1"/>
</dbReference>
<dbReference type="AlphaFoldDB" id="A0A2J6QZI6"/>
<evidence type="ECO:0000313" key="5">
    <source>
        <dbReference type="Proteomes" id="UP000235786"/>
    </source>
</evidence>
<dbReference type="InterPro" id="IPR001138">
    <property type="entry name" value="Zn2Cys6_DnaBD"/>
</dbReference>
<dbReference type="GO" id="GO:0008270">
    <property type="term" value="F:zinc ion binding"/>
    <property type="evidence" value="ECO:0007669"/>
    <property type="project" value="InterPro"/>
</dbReference>
<organism evidence="4 5">
    <name type="scientific">Hyaloscypha variabilis (strain UAMH 11265 / GT02V1 / F)</name>
    <name type="common">Meliniomyces variabilis</name>
    <dbReference type="NCBI Taxonomy" id="1149755"/>
    <lineage>
        <taxon>Eukaryota</taxon>
        <taxon>Fungi</taxon>
        <taxon>Dikarya</taxon>
        <taxon>Ascomycota</taxon>
        <taxon>Pezizomycotina</taxon>
        <taxon>Leotiomycetes</taxon>
        <taxon>Helotiales</taxon>
        <taxon>Hyaloscyphaceae</taxon>
        <taxon>Hyaloscypha</taxon>
        <taxon>Hyaloscypha variabilis</taxon>
    </lineage>
</organism>
<dbReference type="STRING" id="1149755.A0A2J6QZI6"/>
<evidence type="ECO:0000313" key="4">
    <source>
        <dbReference type="EMBL" id="PMD31677.1"/>
    </source>
</evidence>
<proteinExistence type="predicted"/>
<gene>
    <name evidence="4" type="ORF">L207DRAFT_184888</name>
</gene>
<dbReference type="InterPro" id="IPR053175">
    <property type="entry name" value="DHMBA_Reg_Transcription_Factor"/>
</dbReference>
<dbReference type="PROSITE" id="PS50048">
    <property type="entry name" value="ZN2_CY6_FUNGAL_2"/>
    <property type="match status" value="1"/>
</dbReference>
<feature type="domain" description="Zn(2)-C6 fungal-type" evidence="3">
    <location>
        <begin position="7"/>
        <end position="35"/>
    </location>
</feature>
<dbReference type="Pfam" id="PF00172">
    <property type="entry name" value="Zn_clus"/>
    <property type="match status" value="1"/>
</dbReference>
<dbReference type="OrthoDB" id="4491390at2759"/>
<dbReference type="EMBL" id="KZ613961">
    <property type="protein sequence ID" value="PMD31677.1"/>
    <property type="molecule type" value="Genomic_DNA"/>
</dbReference>
<dbReference type="GO" id="GO:0000981">
    <property type="term" value="F:DNA-binding transcription factor activity, RNA polymerase II-specific"/>
    <property type="evidence" value="ECO:0007669"/>
    <property type="project" value="InterPro"/>
</dbReference>
<feature type="compositionally biased region" description="Basic and acidic residues" evidence="2">
    <location>
        <begin position="62"/>
        <end position="72"/>
    </location>
</feature>
<dbReference type="PANTHER" id="PTHR38791">
    <property type="entry name" value="ZN(II)2CYS6 TRANSCRIPTION FACTOR (EUROFUNG)-RELATED-RELATED"/>
    <property type="match status" value="1"/>
</dbReference>
<name>A0A2J6QZI6_HYAVF</name>
<feature type="compositionally biased region" description="Low complexity" evidence="2">
    <location>
        <begin position="73"/>
        <end position="82"/>
    </location>
</feature>
<sequence length="519" mass="58071">MVHKTVGCVICKKRKLKCDLSLPGCQRCQKIGKDCPGYPSEWDLAFRSENEVIHAKAQKKRGAIDKQTERELSSSSSRSPSPQNILSDDVRLHAICLFFHDWIVESCSGMCEGWLDYLPDLYGRHSENSSLGNAVLAAAYANIAQKTARKDLELQATLFYRASLRIVKNSLSSAPRATSDINMTAVILLGLYECINNTTFFDFSFQHTKGLCMLADLRGSLLLHEGKGPTLLQIACCQVNRKNIQFGLHPSPADERLNSLLDSSSAASRMVMSMFNISVFWASTLRDIRSDNPEHIWNSSILESFEELEQANRQWNEDAEIAFPYQIAHYTPADHLDGKFTSVTEYHAYRGFWSGSLWNKHRGGIIILNQALLARLDAAKSSHLRGDLEPADMIELRRRATLTIQAMIRDVFASVPFSVGDIPPYYTASLNCANSTTGLPKTVGPYFLVWPLTVILRCPIASEMQRSEARAALLRIGRQFGLSFAVKSAQNYSTTEEDASPAESMELLPDFFNRDTFAE</sequence>
<feature type="region of interest" description="Disordered" evidence="2">
    <location>
        <begin position="57"/>
        <end position="84"/>
    </location>
</feature>
<dbReference type="SUPFAM" id="SSF57701">
    <property type="entry name" value="Zn2/Cys6 DNA-binding domain"/>
    <property type="match status" value="1"/>
</dbReference>
<keyword evidence="5" id="KW-1185">Reference proteome</keyword>
<reference evidence="4 5" key="1">
    <citation type="submission" date="2016-04" db="EMBL/GenBank/DDBJ databases">
        <title>A degradative enzymes factory behind the ericoid mycorrhizal symbiosis.</title>
        <authorList>
            <consortium name="DOE Joint Genome Institute"/>
            <person name="Martino E."/>
            <person name="Morin E."/>
            <person name="Grelet G."/>
            <person name="Kuo A."/>
            <person name="Kohler A."/>
            <person name="Daghino S."/>
            <person name="Barry K."/>
            <person name="Choi C."/>
            <person name="Cichocki N."/>
            <person name="Clum A."/>
            <person name="Copeland A."/>
            <person name="Hainaut M."/>
            <person name="Haridas S."/>
            <person name="Labutti K."/>
            <person name="Lindquist E."/>
            <person name="Lipzen A."/>
            <person name="Khouja H.-R."/>
            <person name="Murat C."/>
            <person name="Ohm R."/>
            <person name="Olson A."/>
            <person name="Spatafora J."/>
            <person name="Veneault-Fourrey C."/>
            <person name="Henrissat B."/>
            <person name="Grigoriev I."/>
            <person name="Martin F."/>
            <person name="Perotto S."/>
        </authorList>
    </citation>
    <scope>NUCLEOTIDE SEQUENCE [LARGE SCALE GENOMIC DNA]</scope>
    <source>
        <strain evidence="4 5">F</strain>
    </source>
</reference>